<evidence type="ECO:0000259" key="11">
    <source>
        <dbReference type="PROSITE" id="PS52015"/>
    </source>
</evidence>
<comment type="similarity">
    <text evidence="2">Belongs to the TonB family.</text>
</comment>
<protein>
    <submittedName>
        <fullName evidence="12">TonB family protein</fullName>
    </submittedName>
</protein>
<dbReference type="GO" id="GO:0098797">
    <property type="term" value="C:plasma membrane protein complex"/>
    <property type="evidence" value="ECO:0007669"/>
    <property type="project" value="TreeGrafter"/>
</dbReference>
<dbReference type="Gene3D" id="3.30.1150.10">
    <property type="match status" value="1"/>
</dbReference>
<organism evidence="12">
    <name type="scientific">Rhodopseudomonas palustris (strain BisA53)</name>
    <dbReference type="NCBI Taxonomy" id="316055"/>
    <lineage>
        <taxon>Bacteria</taxon>
        <taxon>Pseudomonadati</taxon>
        <taxon>Pseudomonadota</taxon>
        <taxon>Alphaproteobacteria</taxon>
        <taxon>Hyphomicrobiales</taxon>
        <taxon>Nitrobacteraceae</taxon>
        <taxon>Rhodopseudomonas</taxon>
    </lineage>
</organism>
<evidence type="ECO:0000256" key="5">
    <source>
        <dbReference type="ARBA" id="ARBA00022519"/>
    </source>
</evidence>
<keyword evidence="9" id="KW-0472">Membrane</keyword>
<evidence type="ECO:0000256" key="1">
    <source>
        <dbReference type="ARBA" id="ARBA00004383"/>
    </source>
</evidence>
<keyword evidence="5" id="KW-0997">Cell inner membrane</keyword>
<evidence type="ECO:0000256" key="4">
    <source>
        <dbReference type="ARBA" id="ARBA00022475"/>
    </source>
</evidence>
<dbReference type="KEGG" id="rpe:RPE_4581"/>
<keyword evidence="3" id="KW-0813">Transport</keyword>
<dbReference type="GO" id="GO:0015031">
    <property type="term" value="P:protein transport"/>
    <property type="evidence" value="ECO:0007669"/>
    <property type="project" value="UniProtKB-KW"/>
</dbReference>
<keyword evidence="8" id="KW-1133">Transmembrane helix</keyword>
<dbReference type="SUPFAM" id="SSF74653">
    <property type="entry name" value="TolA/TonB C-terminal domain"/>
    <property type="match status" value="1"/>
</dbReference>
<feature type="compositionally biased region" description="Basic and acidic residues" evidence="10">
    <location>
        <begin position="135"/>
        <end position="145"/>
    </location>
</feature>
<dbReference type="OrthoDB" id="8215632at2"/>
<dbReference type="STRING" id="316055.RPE_4581"/>
<dbReference type="PANTHER" id="PTHR33446:SF2">
    <property type="entry name" value="PROTEIN TONB"/>
    <property type="match status" value="1"/>
</dbReference>
<evidence type="ECO:0000256" key="10">
    <source>
        <dbReference type="SAM" id="MobiDB-lite"/>
    </source>
</evidence>
<gene>
    <name evidence="12" type="ordered locus">RPE_4581</name>
</gene>
<dbReference type="GO" id="GO:0031992">
    <property type="term" value="F:energy transducer activity"/>
    <property type="evidence" value="ECO:0007669"/>
    <property type="project" value="TreeGrafter"/>
</dbReference>
<dbReference type="InterPro" id="IPR051045">
    <property type="entry name" value="TonB-dependent_transducer"/>
</dbReference>
<evidence type="ECO:0000313" key="12">
    <source>
        <dbReference type="EMBL" id="ABJ08501.1"/>
    </source>
</evidence>
<keyword evidence="7" id="KW-0653">Protein transport</keyword>
<sequence length="265" mass="28336">MSLAHYRDIAKRDLVRWGTCFVAVLGLHGAVAAALLSAPQPEGDTLDAVTAIDVDFTTESFKDAQARDIAPGEEQQQTDAAPPPMEKAELKAEAKTEPVDEPQPVPDEPTPVPPLPTVAEPDVTLQTAAPPKQKKKEEKKDDAEKTPNAAPPVVAASATTAPTMSAARTAQLVSWKRKLALHLQRNKRYPPEAQARREAGTTKIAFVVDRSGHVVSSSIVQGSGSAALDRETLDLLQRAQPLPTPPAEVGGNRFAFAVPILFQLK</sequence>
<dbReference type="InterPro" id="IPR037682">
    <property type="entry name" value="TonB_C"/>
</dbReference>
<accession>Q07HT3</accession>
<dbReference type="eggNOG" id="COG0810">
    <property type="taxonomic scope" value="Bacteria"/>
</dbReference>
<proteinExistence type="inferred from homology"/>
<dbReference type="Pfam" id="PF03544">
    <property type="entry name" value="TonB_C"/>
    <property type="match status" value="1"/>
</dbReference>
<feature type="compositionally biased region" description="Basic and acidic residues" evidence="10">
    <location>
        <begin position="86"/>
        <end position="98"/>
    </location>
</feature>
<dbReference type="PANTHER" id="PTHR33446">
    <property type="entry name" value="PROTEIN TONB-RELATED"/>
    <property type="match status" value="1"/>
</dbReference>
<dbReference type="NCBIfam" id="TIGR01352">
    <property type="entry name" value="tonB_Cterm"/>
    <property type="match status" value="1"/>
</dbReference>
<reference evidence="12" key="1">
    <citation type="submission" date="2006-09" db="EMBL/GenBank/DDBJ databases">
        <title>Complete sequence of Rhodopseudomonas palustris BisA53.</title>
        <authorList>
            <consortium name="US DOE Joint Genome Institute"/>
            <person name="Copeland A."/>
            <person name="Lucas S."/>
            <person name="Lapidus A."/>
            <person name="Barry K."/>
            <person name="Detter J.C."/>
            <person name="Glavina del Rio T."/>
            <person name="Hammon N."/>
            <person name="Israni S."/>
            <person name="Dalin E."/>
            <person name="Tice H."/>
            <person name="Pitluck S."/>
            <person name="Chain P."/>
            <person name="Malfatti S."/>
            <person name="Shin M."/>
            <person name="Vergez L."/>
            <person name="Schmutz J."/>
            <person name="Larimer F."/>
            <person name="Land M."/>
            <person name="Hauser L."/>
            <person name="Pelletier D.A."/>
            <person name="Kyrpides N."/>
            <person name="Kim E."/>
            <person name="Harwood C.S."/>
            <person name="Oda Y."/>
            <person name="Richardson P."/>
        </authorList>
    </citation>
    <scope>NUCLEOTIDE SEQUENCE [LARGE SCALE GENOMIC DNA]</scope>
    <source>
        <strain evidence="12">BisA53</strain>
    </source>
</reference>
<comment type="subcellular location">
    <subcellularLocation>
        <location evidence="1">Cell inner membrane</location>
        <topology evidence="1">Single-pass membrane protein</topology>
        <orientation evidence="1">Periplasmic side</orientation>
    </subcellularLocation>
</comment>
<evidence type="ECO:0000256" key="7">
    <source>
        <dbReference type="ARBA" id="ARBA00022927"/>
    </source>
</evidence>
<feature type="compositionally biased region" description="Low complexity" evidence="10">
    <location>
        <begin position="117"/>
        <end position="131"/>
    </location>
</feature>
<dbReference type="EMBL" id="CP000463">
    <property type="protein sequence ID" value="ABJ08501.1"/>
    <property type="molecule type" value="Genomic_DNA"/>
</dbReference>
<keyword evidence="4" id="KW-1003">Cell membrane</keyword>
<evidence type="ECO:0000256" key="2">
    <source>
        <dbReference type="ARBA" id="ARBA00006555"/>
    </source>
</evidence>
<dbReference type="PROSITE" id="PS52015">
    <property type="entry name" value="TONB_CTD"/>
    <property type="match status" value="1"/>
</dbReference>
<evidence type="ECO:0000256" key="6">
    <source>
        <dbReference type="ARBA" id="ARBA00022692"/>
    </source>
</evidence>
<feature type="region of interest" description="Disordered" evidence="10">
    <location>
        <begin position="65"/>
        <end position="152"/>
    </location>
</feature>
<feature type="compositionally biased region" description="Pro residues" evidence="10">
    <location>
        <begin position="101"/>
        <end position="116"/>
    </location>
</feature>
<dbReference type="HOGENOM" id="CLU_076333_2_0_5"/>
<name>Q07HT3_RHOP5</name>
<feature type="domain" description="TonB C-terminal" evidence="11">
    <location>
        <begin position="174"/>
        <end position="265"/>
    </location>
</feature>
<dbReference type="AlphaFoldDB" id="Q07HT3"/>
<evidence type="ECO:0000256" key="9">
    <source>
        <dbReference type="ARBA" id="ARBA00023136"/>
    </source>
</evidence>
<dbReference type="GO" id="GO:0055085">
    <property type="term" value="P:transmembrane transport"/>
    <property type="evidence" value="ECO:0007669"/>
    <property type="project" value="InterPro"/>
</dbReference>
<evidence type="ECO:0000256" key="8">
    <source>
        <dbReference type="ARBA" id="ARBA00022989"/>
    </source>
</evidence>
<keyword evidence="6" id="KW-0812">Transmembrane</keyword>
<evidence type="ECO:0000256" key="3">
    <source>
        <dbReference type="ARBA" id="ARBA00022448"/>
    </source>
</evidence>
<dbReference type="InterPro" id="IPR006260">
    <property type="entry name" value="TonB/TolA_C"/>
</dbReference>